<dbReference type="PANTHER" id="PTHR36933">
    <property type="entry name" value="SLL0788 PROTEIN"/>
    <property type="match status" value="1"/>
</dbReference>
<feature type="domain" description="DUF305" evidence="1">
    <location>
        <begin position="51"/>
        <end position="207"/>
    </location>
</feature>
<dbReference type="RefSeq" id="WP_142231518.1">
    <property type="nucleotide sequence ID" value="NZ_CP022310.1"/>
</dbReference>
<organism evidence="2 3">
    <name type="scientific">Streptomyces calvus</name>
    <dbReference type="NCBI Taxonomy" id="67282"/>
    <lineage>
        <taxon>Bacteria</taxon>
        <taxon>Bacillati</taxon>
        <taxon>Actinomycetota</taxon>
        <taxon>Actinomycetes</taxon>
        <taxon>Kitasatosporales</taxon>
        <taxon>Streptomycetaceae</taxon>
        <taxon>Streptomyces</taxon>
    </lineage>
</organism>
<protein>
    <submittedName>
        <fullName evidence="2">DUF305 domain-containing protein</fullName>
    </submittedName>
</protein>
<dbReference type="InterPro" id="IPR005183">
    <property type="entry name" value="DUF305_CopM-like"/>
</dbReference>
<accession>A0A514JM42</accession>
<evidence type="ECO:0000313" key="2">
    <source>
        <dbReference type="EMBL" id="QDI68396.1"/>
    </source>
</evidence>
<reference evidence="2 3" key="1">
    <citation type="submission" date="2017-07" db="EMBL/GenBank/DDBJ databases">
        <title>The Complete Genome of Streptomyces asterosporus-ZSY.</title>
        <authorList>
            <person name="Zhang S."/>
        </authorList>
    </citation>
    <scope>NUCLEOTIDE SEQUENCE [LARGE SCALE GENOMIC DNA]</scope>
    <source>
        <strain evidence="2 3">DSM 41452</strain>
    </source>
</reference>
<name>A0A514JM42_9ACTN</name>
<dbReference type="Pfam" id="PF03713">
    <property type="entry name" value="DUF305"/>
    <property type="match status" value="1"/>
</dbReference>
<dbReference type="PANTHER" id="PTHR36933:SF1">
    <property type="entry name" value="SLL0788 PROTEIN"/>
    <property type="match status" value="1"/>
</dbReference>
<dbReference type="Gene3D" id="1.20.1260.10">
    <property type="match status" value="1"/>
</dbReference>
<dbReference type="InterPro" id="IPR012347">
    <property type="entry name" value="Ferritin-like"/>
</dbReference>
<dbReference type="KEGG" id="sast:CD934_06680"/>
<proteinExistence type="predicted"/>
<sequence length="220" mass="23778">MTRRRQDRGPSARLPVAALAIALLAGALLLTRLSGTAPADSGTPAEDSDAVGFSRDMAVHHQQAVEMSLSVLRHGTSPEVRTLAYDIANTQAAQRGMMLGWLRLWGRTATTSGPPMRWMDMPPTSAEDRRRGVLMPGMASRADLSALAAARGHRADALYLRLMITHHRGGVHMAEAVTADGTPQAVLRMAREMVRSQRTEIDLMKDIAERLGGAEHARTG</sequence>
<evidence type="ECO:0000313" key="3">
    <source>
        <dbReference type="Proteomes" id="UP000316215"/>
    </source>
</evidence>
<gene>
    <name evidence="2" type="ORF">CD934_06680</name>
</gene>
<dbReference type="AlphaFoldDB" id="A0A514JM42"/>
<keyword evidence="3" id="KW-1185">Reference proteome</keyword>
<dbReference type="Proteomes" id="UP000316215">
    <property type="component" value="Chromosome"/>
</dbReference>
<evidence type="ECO:0000259" key="1">
    <source>
        <dbReference type="Pfam" id="PF03713"/>
    </source>
</evidence>
<dbReference type="EMBL" id="CP022310">
    <property type="protein sequence ID" value="QDI68396.1"/>
    <property type="molecule type" value="Genomic_DNA"/>
</dbReference>